<gene>
    <name evidence="1" type="ORF">KC729_16795</name>
</gene>
<accession>A0A956M1A0</accession>
<protein>
    <submittedName>
        <fullName evidence="1">Uncharacterized protein</fullName>
    </submittedName>
</protein>
<evidence type="ECO:0000313" key="2">
    <source>
        <dbReference type="Proteomes" id="UP000697710"/>
    </source>
</evidence>
<comment type="caution">
    <text evidence="1">The sequence shown here is derived from an EMBL/GenBank/DDBJ whole genome shotgun (WGS) entry which is preliminary data.</text>
</comment>
<sequence>MADTSSWVHCAICGKSIVYGKAYYLCSVSTCNRKRLTYRFCTPDCWDAHVADKNHRNAECIEETAPPR</sequence>
<dbReference type="Proteomes" id="UP000697710">
    <property type="component" value="Unassembled WGS sequence"/>
</dbReference>
<proteinExistence type="predicted"/>
<dbReference type="AlphaFoldDB" id="A0A956M1A0"/>
<organism evidence="1 2">
    <name type="scientific">Eiseniibacteriota bacterium</name>
    <dbReference type="NCBI Taxonomy" id="2212470"/>
    <lineage>
        <taxon>Bacteria</taxon>
        <taxon>Candidatus Eiseniibacteriota</taxon>
    </lineage>
</organism>
<name>A0A956M1A0_UNCEI</name>
<reference evidence="1" key="1">
    <citation type="submission" date="2020-04" db="EMBL/GenBank/DDBJ databases">
        <authorList>
            <person name="Zhang T."/>
        </authorList>
    </citation>
    <scope>NUCLEOTIDE SEQUENCE</scope>
    <source>
        <strain evidence="1">HKST-UBA01</strain>
    </source>
</reference>
<evidence type="ECO:0000313" key="1">
    <source>
        <dbReference type="EMBL" id="MCA9729349.1"/>
    </source>
</evidence>
<reference evidence="1" key="2">
    <citation type="journal article" date="2021" name="Microbiome">
        <title>Successional dynamics and alternative stable states in a saline activated sludge microbial community over 9 years.</title>
        <authorList>
            <person name="Wang Y."/>
            <person name="Ye J."/>
            <person name="Ju F."/>
            <person name="Liu L."/>
            <person name="Boyd J.A."/>
            <person name="Deng Y."/>
            <person name="Parks D.H."/>
            <person name="Jiang X."/>
            <person name="Yin X."/>
            <person name="Woodcroft B.J."/>
            <person name="Tyson G.W."/>
            <person name="Hugenholtz P."/>
            <person name="Polz M.F."/>
            <person name="Zhang T."/>
        </authorList>
    </citation>
    <scope>NUCLEOTIDE SEQUENCE</scope>
    <source>
        <strain evidence="1">HKST-UBA01</strain>
    </source>
</reference>
<dbReference type="EMBL" id="JAGQHR010000659">
    <property type="protein sequence ID" value="MCA9729349.1"/>
    <property type="molecule type" value="Genomic_DNA"/>
</dbReference>